<sequence>MNDMKRGNCLQNKIKQISFLIFLIPLLLLVGCHSKKETIDLKSGYDLYLLVGQSNMAGRGVIEAEDTTEHNRVFMLNAADEFVLAKEPLHFDKSNRGVGPGLAFGKAMAEANPKIKIGLIPAAVGGTKISYWEPGNSRGLYEEAIRKAKVAMKYGTLKGIVWQQGESDSNTKDAPLYKERLLKLLTAFRKDLGNNNLPIVIGGLGDFLKSSQYKVVNKSLQETANEIGNAGFSEASTLGHIGDRLHFNSKAQRENGNNMAKAMLKLKHH</sequence>
<evidence type="ECO:0000259" key="2">
    <source>
        <dbReference type="Pfam" id="PF03629"/>
    </source>
</evidence>
<dbReference type="EMBL" id="CP002545">
    <property type="protein sequence ID" value="ADY51288.1"/>
    <property type="molecule type" value="Genomic_DNA"/>
</dbReference>
<dbReference type="Pfam" id="PF03629">
    <property type="entry name" value="SASA"/>
    <property type="match status" value="1"/>
</dbReference>
<keyword evidence="4" id="KW-1185">Reference proteome</keyword>
<evidence type="ECO:0000313" key="3">
    <source>
        <dbReference type="EMBL" id="ADY51288.1"/>
    </source>
</evidence>
<dbReference type="PROSITE" id="PS51257">
    <property type="entry name" value="PROKAR_LIPOPROTEIN"/>
    <property type="match status" value="1"/>
</dbReference>
<evidence type="ECO:0000256" key="1">
    <source>
        <dbReference type="ARBA" id="ARBA00022801"/>
    </source>
</evidence>
<organism evidence="3 4">
    <name type="scientific">Pseudopedobacter saltans (strain ATCC 51119 / DSM 12145 / JCM 21818 / CCUG 39354 / LMG 10337 / NBRC 100064 / NCIMB 13643)</name>
    <name type="common">Pedobacter saltans</name>
    <dbReference type="NCBI Taxonomy" id="762903"/>
    <lineage>
        <taxon>Bacteria</taxon>
        <taxon>Pseudomonadati</taxon>
        <taxon>Bacteroidota</taxon>
        <taxon>Sphingobacteriia</taxon>
        <taxon>Sphingobacteriales</taxon>
        <taxon>Sphingobacteriaceae</taxon>
        <taxon>Pseudopedobacter</taxon>
    </lineage>
</organism>
<dbReference type="PANTHER" id="PTHR31988">
    <property type="entry name" value="ESTERASE, PUTATIVE (DUF303)-RELATED"/>
    <property type="match status" value="1"/>
</dbReference>
<dbReference type="eggNOG" id="COG1409">
    <property type="taxonomic scope" value="Bacteria"/>
</dbReference>
<dbReference type="RefSeq" id="WP_013631789.1">
    <property type="nucleotide sequence ID" value="NC_015177.1"/>
</dbReference>
<name>F0S8K4_PSESL</name>
<evidence type="ECO:0000313" key="4">
    <source>
        <dbReference type="Proteomes" id="UP000000310"/>
    </source>
</evidence>
<dbReference type="KEGG" id="psn:Pedsa_0712"/>
<reference evidence="3 4" key="1">
    <citation type="journal article" date="2011" name="Stand. Genomic Sci.">
        <title>Complete genome sequence of the gliding, heparinolytic Pedobacter saltans type strain (113).</title>
        <authorList>
            <person name="Liolios K."/>
            <person name="Sikorski J."/>
            <person name="Lu M."/>
            <person name="Nolan M."/>
            <person name="Lapidus A."/>
            <person name="Lucas S."/>
            <person name="Hammon N."/>
            <person name="Deshpande S."/>
            <person name="Cheng J.F."/>
            <person name="Tapia R."/>
            <person name="Han C."/>
            <person name="Goodwin L."/>
            <person name="Pitluck S."/>
            <person name="Huntemann M."/>
            <person name="Ivanova N."/>
            <person name="Pagani I."/>
            <person name="Mavromatis K."/>
            <person name="Ovchinikova G."/>
            <person name="Pati A."/>
            <person name="Chen A."/>
            <person name="Palaniappan K."/>
            <person name="Land M."/>
            <person name="Hauser L."/>
            <person name="Brambilla E.M."/>
            <person name="Kotsyurbenko O."/>
            <person name="Rohde M."/>
            <person name="Tindall B.J."/>
            <person name="Abt B."/>
            <person name="Goker M."/>
            <person name="Detter J.C."/>
            <person name="Woyke T."/>
            <person name="Bristow J."/>
            <person name="Eisen J.A."/>
            <person name="Markowitz V."/>
            <person name="Hugenholtz P."/>
            <person name="Klenk H.P."/>
            <person name="Kyrpides N.C."/>
        </authorList>
    </citation>
    <scope>NUCLEOTIDE SEQUENCE [LARGE SCALE GENOMIC DNA]</scope>
    <source>
        <strain evidence="4">ATCC 51119 / DSM 12145 / JCM 21818 / LMG 10337 / NBRC 100064 / NCIMB 13643</strain>
    </source>
</reference>
<gene>
    <name evidence="3" type="ordered locus">Pedsa_0712</name>
</gene>
<dbReference type="InterPro" id="IPR052940">
    <property type="entry name" value="Carb_Esterase_6"/>
</dbReference>
<dbReference type="STRING" id="762903.Pedsa_0712"/>
<dbReference type="InterPro" id="IPR005181">
    <property type="entry name" value="SASA"/>
</dbReference>
<proteinExistence type="predicted"/>
<protein>
    <recommendedName>
        <fullName evidence="2">Sialate O-acetylesterase domain-containing protein</fullName>
    </recommendedName>
</protein>
<accession>F0S8K4</accession>
<dbReference type="HOGENOM" id="CLU_056093_3_0_10"/>
<reference evidence="4" key="2">
    <citation type="submission" date="2011-02" db="EMBL/GenBank/DDBJ databases">
        <title>The complete genome of Pedobacter saltans DSM 12145.</title>
        <authorList>
            <consortium name="US DOE Joint Genome Institute (JGI-PGF)"/>
            <person name="Lucas S."/>
            <person name="Copeland A."/>
            <person name="Lapidus A."/>
            <person name="Bruce D."/>
            <person name="Goodwin L."/>
            <person name="Pitluck S."/>
            <person name="Kyrpides N."/>
            <person name="Mavromatis K."/>
            <person name="Pagani I."/>
            <person name="Ivanova N."/>
            <person name="Ovchinnikova G."/>
            <person name="Lu M."/>
            <person name="Detter J.C."/>
            <person name="Han C."/>
            <person name="Land M."/>
            <person name="Hauser L."/>
            <person name="Markowitz V."/>
            <person name="Cheng J.-F."/>
            <person name="Hugenholtz P."/>
            <person name="Woyke T."/>
            <person name="Wu D."/>
            <person name="Tindall B."/>
            <person name="Pomrenke H.G."/>
            <person name="Brambilla E."/>
            <person name="Klenk H.-P."/>
            <person name="Eisen J.A."/>
        </authorList>
    </citation>
    <scope>NUCLEOTIDE SEQUENCE [LARGE SCALE GENOMIC DNA]</scope>
    <source>
        <strain evidence="4">ATCC 51119 / DSM 12145 / JCM 21818 / LMG 10337 / NBRC 100064 / NCIMB 13643</strain>
    </source>
</reference>
<dbReference type="SUPFAM" id="SSF52266">
    <property type="entry name" value="SGNH hydrolase"/>
    <property type="match status" value="1"/>
</dbReference>
<dbReference type="PANTHER" id="PTHR31988:SF19">
    <property type="entry name" value="9-O-ACETYL-N-ACETYLNEURAMINIC ACID DEACETYLASE-RELATED"/>
    <property type="match status" value="1"/>
</dbReference>
<dbReference type="Gene3D" id="3.40.50.1110">
    <property type="entry name" value="SGNH hydrolase"/>
    <property type="match status" value="1"/>
</dbReference>
<feature type="domain" description="Sialate O-acetylesterase" evidence="2">
    <location>
        <begin position="46"/>
        <end position="265"/>
    </location>
</feature>
<dbReference type="InterPro" id="IPR036514">
    <property type="entry name" value="SGNH_hydro_sf"/>
</dbReference>
<dbReference type="Proteomes" id="UP000000310">
    <property type="component" value="Chromosome"/>
</dbReference>
<keyword evidence="1" id="KW-0378">Hydrolase</keyword>
<dbReference type="AlphaFoldDB" id="F0S8K4"/>
<dbReference type="GO" id="GO:0016788">
    <property type="term" value="F:hydrolase activity, acting on ester bonds"/>
    <property type="evidence" value="ECO:0007669"/>
    <property type="project" value="UniProtKB-ARBA"/>
</dbReference>